<reference evidence="2" key="1">
    <citation type="submission" date="2020-04" db="EMBL/GenBank/DDBJ databases">
        <title>Analysis of mating type loci in Filobasidium floriforme.</title>
        <authorList>
            <person name="Nowrousian M."/>
        </authorList>
    </citation>
    <scope>NUCLEOTIDE SEQUENCE</scope>
    <source>
        <strain evidence="2">CBS 6242</strain>
    </source>
</reference>
<comment type="caution">
    <text evidence="2">The sequence shown here is derived from an EMBL/GenBank/DDBJ whole genome shotgun (WGS) entry which is preliminary data.</text>
</comment>
<organism evidence="2 3">
    <name type="scientific">Filobasidium floriforme</name>
    <dbReference type="NCBI Taxonomy" id="5210"/>
    <lineage>
        <taxon>Eukaryota</taxon>
        <taxon>Fungi</taxon>
        <taxon>Dikarya</taxon>
        <taxon>Basidiomycota</taxon>
        <taxon>Agaricomycotina</taxon>
        <taxon>Tremellomycetes</taxon>
        <taxon>Filobasidiales</taxon>
        <taxon>Filobasidiaceae</taxon>
        <taxon>Filobasidium</taxon>
    </lineage>
</organism>
<feature type="compositionally biased region" description="Acidic residues" evidence="1">
    <location>
        <begin position="120"/>
        <end position="136"/>
    </location>
</feature>
<dbReference type="AlphaFoldDB" id="A0A8K0NQ56"/>
<evidence type="ECO:0000256" key="1">
    <source>
        <dbReference type="SAM" id="MobiDB-lite"/>
    </source>
</evidence>
<accession>A0A8K0NQ56</accession>
<dbReference type="EMBL" id="JABELV010000258">
    <property type="protein sequence ID" value="KAG7527602.1"/>
    <property type="molecule type" value="Genomic_DNA"/>
</dbReference>
<dbReference type="Proteomes" id="UP000812966">
    <property type="component" value="Unassembled WGS sequence"/>
</dbReference>
<name>A0A8K0NQ56_9TREE</name>
<keyword evidence="3" id="KW-1185">Reference proteome</keyword>
<feature type="compositionally biased region" description="Acidic residues" evidence="1">
    <location>
        <begin position="66"/>
        <end position="86"/>
    </location>
</feature>
<protein>
    <submittedName>
        <fullName evidence="2">Uncharacterized protein</fullName>
    </submittedName>
</protein>
<evidence type="ECO:0000313" key="3">
    <source>
        <dbReference type="Proteomes" id="UP000812966"/>
    </source>
</evidence>
<proteinExistence type="predicted"/>
<evidence type="ECO:0000313" key="2">
    <source>
        <dbReference type="EMBL" id="KAG7527602.1"/>
    </source>
</evidence>
<gene>
    <name evidence="2" type="ORF">FFLO_06766</name>
</gene>
<sequence length="267" mass="30113">MGASSFAGVYPPRVHRSILAEFAYNPLPTAPRLRTRTRTRQPLVYEGLIQGDEAIRQLSQYVRPEEETEDDEEGEVEEEDEEDDVTGQEAAEWRRILNEWSSQNPGKFGGTQVECTFMDPESEDEPVLDDGDDSDINDTPVYTSRRVAKSRKRYKGSDIASDSDESTHTSDDSSISYHSDRPDDERTEDSGTSIHTDETAESIFSTDSVPHPHDLPIQDYNHGLRKGLREEYRKLRLCADELRSPFSSSLAGIAANVKKLERGLDQV</sequence>
<feature type="region of interest" description="Disordered" evidence="1">
    <location>
        <begin position="56"/>
        <end position="220"/>
    </location>
</feature>